<dbReference type="InterPro" id="IPR029056">
    <property type="entry name" value="Ribokinase-like"/>
</dbReference>
<comment type="similarity">
    <text evidence="17">Belongs to the NnrD/CARKD family.</text>
</comment>
<dbReference type="RefSeq" id="WP_318596212.1">
    <property type="nucleotide sequence ID" value="NZ_JAWSTH010000010.1"/>
</dbReference>
<evidence type="ECO:0000256" key="16">
    <source>
        <dbReference type="ARBA" id="ARBA00049209"/>
    </source>
</evidence>
<dbReference type="EMBL" id="JAWSTH010000010">
    <property type="protein sequence ID" value="MDW5593954.1"/>
    <property type="molecule type" value="Genomic_DNA"/>
</dbReference>
<accession>A0ABU4HML3</accession>
<feature type="binding site" evidence="18">
    <location>
        <begin position="144"/>
        <end position="150"/>
    </location>
    <ligand>
        <name>(6S)-NADPHX</name>
        <dbReference type="ChEBI" id="CHEBI:64076"/>
    </ligand>
</feature>
<dbReference type="EC" id="4.2.1.136" evidence="19"/>
<comment type="similarity">
    <text evidence="4 19">In the C-terminal section; belongs to the NnrD/CARKD family.</text>
</comment>
<keyword evidence="7 17" id="KW-0067">ATP-binding</keyword>
<comment type="catalytic activity">
    <reaction evidence="16 17 19">
        <text>(6S)-NADPHX + ADP = AMP + phosphate + NADPH + H(+)</text>
        <dbReference type="Rhea" id="RHEA:32235"/>
        <dbReference type="ChEBI" id="CHEBI:15378"/>
        <dbReference type="ChEBI" id="CHEBI:43474"/>
        <dbReference type="ChEBI" id="CHEBI:57783"/>
        <dbReference type="ChEBI" id="CHEBI:64076"/>
        <dbReference type="ChEBI" id="CHEBI:456215"/>
        <dbReference type="ChEBI" id="CHEBI:456216"/>
        <dbReference type="EC" id="4.2.1.136"/>
    </reaction>
</comment>
<feature type="binding site" evidence="18">
    <location>
        <position position="179"/>
    </location>
    <ligand>
        <name>K(+)</name>
        <dbReference type="ChEBI" id="CHEBI:29103"/>
    </ligand>
</feature>
<evidence type="ECO:0000313" key="23">
    <source>
        <dbReference type="EMBL" id="MDW5593954.1"/>
    </source>
</evidence>
<dbReference type="PROSITE" id="PS51385">
    <property type="entry name" value="YJEF_N"/>
    <property type="match status" value="1"/>
</dbReference>
<comment type="caution">
    <text evidence="18">Lacks conserved residue(s) required for the propagation of feature annotation.</text>
</comment>
<proteinExistence type="inferred from homology"/>
<evidence type="ECO:0000256" key="5">
    <source>
        <dbReference type="ARBA" id="ARBA00022723"/>
    </source>
</evidence>
<dbReference type="HAMAP" id="MF_01965">
    <property type="entry name" value="NADHX_dehydratase"/>
    <property type="match status" value="1"/>
</dbReference>
<evidence type="ECO:0000259" key="21">
    <source>
        <dbReference type="PROSITE" id="PS51383"/>
    </source>
</evidence>
<evidence type="ECO:0000256" key="15">
    <source>
        <dbReference type="ARBA" id="ARBA00048238"/>
    </source>
</evidence>
<organism evidence="23 24">
    <name type="scientific">Conexibacter stalactiti</name>
    <dbReference type="NCBI Taxonomy" id="1940611"/>
    <lineage>
        <taxon>Bacteria</taxon>
        <taxon>Bacillati</taxon>
        <taxon>Actinomycetota</taxon>
        <taxon>Thermoleophilia</taxon>
        <taxon>Solirubrobacterales</taxon>
        <taxon>Conexibacteraceae</taxon>
        <taxon>Conexibacter</taxon>
    </lineage>
</organism>
<keyword evidence="6 17" id="KW-0547">Nucleotide-binding</keyword>
<comment type="similarity">
    <text evidence="18">Belongs to the NnrE/AIBP family.</text>
</comment>
<dbReference type="PANTHER" id="PTHR12592">
    <property type="entry name" value="ATP-DEPENDENT (S)-NAD(P)H-HYDRATE DEHYDRATASE FAMILY MEMBER"/>
    <property type="match status" value="1"/>
</dbReference>
<feature type="binding site" evidence="17">
    <location>
        <position position="464"/>
    </location>
    <ligand>
        <name>AMP</name>
        <dbReference type="ChEBI" id="CHEBI:456215"/>
    </ligand>
</feature>
<evidence type="ECO:0000256" key="10">
    <source>
        <dbReference type="ARBA" id="ARBA00023027"/>
    </source>
</evidence>
<dbReference type="Pfam" id="PF01256">
    <property type="entry name" value="Carb_kinase"/>
    <property type="match status" value="1"/>
</dbReference>
<evidence type="ECO:0000313" key="24">
    <source>
        <dbReference type="Proteomes" id="UP001284601"/>
    </source>
</evidence>
<dbReference type="NCBIfam" id="TIGR00196">
    <property type="entry name" value="yjeF_cterm"/>
    <property type="match status" value="1"/>
</dbReference>
<feature type="binding site" evidence="18">
    <location>
        <position position="176"/>
    </location>
    <ligand>
        <name>(6S)-NADPHX</name>
        <dbReference type="ChEBI" id="CHEBI:64076"/>
    </ligand>
</feature>
<comment type="function">
    <text evidence="17">Catalyzes the dehydration of the S-form of NAD(P)HX at the expense of ADP, which is converted to AMP. Together with NAD(P)HX epimerase, which catalyzes the epimerization of the S- and R-forms, the enzyme allows the repair of both epimers of NAD(P)HX, a damaged form of NAD(P)H that is a result of enzymatic or heat-dependent hydration.</text>
</comment>
<evidence type="ECO:0000256" key="6">
    <source>
        <dbReference type="ARBA" id="ARBA00022741"/>
    </source>
</evidence>
<evidence type="ECO:0000256" key="1">
    <source>
        <dbReference type="ARBA" id="ARBA00000013"/>
    </source>
</evidence>
<comment type="similarity">
    <text evidence="3 19">In the N-terminal section; belongs to the NnrE/AIBP family.</text>
</comment>
<comment type="subunit">
    <text evidence="17">Homotetramer.</text>
</comment>
<dbReference type="InterPro" id="IPR000631">
    <property type="entry name" value="CARKD"/>
</dbReference>
<evidence type="ECO:0000259" key="22">
    <source>
        <dbReference type="PROSITE" id="PS51385"/>
    </source>
</evidence>
<gene>
    <name evidence="17" type="primary">nnrD</name>
    <name evidence="18" type="synonym">nnrE</name>
    <name evidence="23" type="ORF">R7226_06390</name>
</gene>
<keyword evidence="5 18" id="KW-0479">Metal-binding</keyword>
<comment type="catalytic activity">
    <reaction evidence="2 18 19">
        <text>(6R)-NADPHX = (6S)-NADPHX</text>
        <dbReference type="Rhea" id="RHEA:32227"/>
        <dbReference type="ChEBI" id="CHEBI:64076"/>
        <dbReference type="ChEBI" id="CHEBI:64077"/>
        <dbReference type="EC" id="5.1.99.6"/>
    </reaction>
</comment>
<evidence type="ECO:0000256" key="9">
    <source>
        <dbReference type="ARBA" id="ARBA00022958"/>
    </source>
</evidence>
<feature type="binding site" evidence="17">
    <location>
        <position position="465"/>
    </location>
    <ligand>
        <name>(6S)-NADPHX</name>
        <dbReference type="ChEBI" id="CHEBI:64076"/>
    </ligand>
</feature>
<feature type="binding site" evidence="17">
    <location>
        <position position="277"/>
    </location>
    <ligand>
        <name>(6S)-NADPHX</name>
        <dbReference type="ChEBI" id="CHEBI:64076"/>
    </ligand>
</feature>
<dbReference type="InterPro" id="IPR030677">
    <property type="entry name" value="Nnr"/>
</dbReference>
<sequence>MSAGAQPAVPGENGPPALPDWLDPLPEAAAQRALDRWAIEQRGIAGIELMERAGRGLFELTQRTIPGGTIAVVCGKGNNGGDGLVVARLLREAGREVDLQLLPDPHELHGDALLALGRLCGAPPRIFNPGALVEVAGIVDAILGTGATGAPHGLVCDAIEAIALAAERGVKVVACDVPSGVDGSTGEVAGAAVRADATATFHAAKPGLWIAPGKQHAGTVEVVDIGIPGGERPPETVASIGLIGNVLDALPRRGAAATKFDGGNVFVCGGSTGLTGAPSLASAAAARAGAGYVTVAVPAALNLVFELRQAEVMSVPLPDADGALVPDALAPLLSRLERADALVLGPGLGRAPATGEFARALAAQAPLPLLLDADGLNAHDERLELLAERNAPTVLTPHGGELARLLGVDSDAVRAQRLALAREAAKRSGAIVVLKGDDTLVVEPEGRVAVSRGDAPALATAGTGDVLSGTIGALLARGVEPFAAACAGVELHRRAGRIVGAEIGVEGAIAGDVVAALPTARRDGAVG</sequence>
<comment type="function">
    <text evidence="18">Catalyzes the epimerization of the S- and R-forms of NAD(P)HX, a damaged form of NAD(P)H that is a result of enzymatic or heat-dependent hydration. This is a prerequisite for the S-specific NAD(P)H-hydrate dehydratase to allow the repair of both epimers of NAD(P)HX.</text>
</comment>
<dbReference type="Gene3D" id="3.40.50.10260">
    <property type="entry name" value="YjeF N-terminal domain"/>
    <property type="match status" value="1"/>
</dbReference>
<dbReference type="InterPro" id="IPR017953">
    <property type="entry name" value="Carbohydrate_kinase_pred_CS"/>
</dbReference>
<name>A0ABU4HML3_9ACTN</name>
<evidence type="ECO:0000256" key="11">
    <source>
        <dbReference type="ARBA" id="ARBA00023235"/>
    </source>
</evidence>
<dbReference type="Proteomes" id="UP001284601">
    <property type="component" value="Unassembled WGS sequence"/>
</dbReference>
<feature type="region of interest" description="Disordered" evidence="20">
    <location>
        <begin position="1"/>
        <end position="21"/>
    </location>
</feature>
<evidence type="ECO:0000256" key="17">
    <source>
        <dbReference type="HAMAP-Rule" id="MF_01965"/>
    </source>
</evidence>
<dbReference type="PIRSF" id="PIRSF017184">
    <property type="entry name" value="Nnr"/>
    <property type="match status" value="1"/>
</dbReference>
<dbReference type="Gene3D" id="3.40.1190.20">
    <property type="match status" value="1"/>
</dbReference>
<evidence type="ECO:0000256" key="12">
    <source>
        <dbReference type="ARBA" id="ARBA00023239"/>
    </source>
</evidence>
<comment type="cofactor">
    <cofactor evidence="17">
        <name>Mg(2+)</name>
        <dbReference type="ChEBI" id="CHEBI:18420"/>
    </cofactor>
</comment>
<dbReference type="EC" id="5.1.99.6" evidence="19"/>
<keyword evidence="8 17" id="KW-0521">NADP</keyword>
<evidence type="ECO:0000256" key="8">
    <source>
        <dbReference type="ARBA" id="ARBA00022857"/>
    </source>
</evidence>
<evidence type="ECO:0000256" key="3">
    <source>
        <dbReference type="ARBA" id="ARBA00006001"/>
    </source>
</evidence>
<protein>
    <recommendedName>
        <fullName evidence="19">Bifunctional NAD(P)H-hydrate repair enzyme</fullName>
    </recommendedName>
    <alternativeName>
        <fullName evidence="19">Nicotinamide nucleotide repair protein</fullName>
    </alternativeName>
    <domain>
        <recommendedName>
            <fullName evidence="19">ADP-dependent (S)-NAD(P)H-hydrate dehydratase</fullName>
            <ecNumber evidence="19">4.2.1.136</ecNumber>
        </recommendedName>
        <alternativeName>
            <fullName evidence="19">ADP-dependent NAD(P)HX dehydratase</fullName>
        </alternativeName>
    </domain>
    <domain>
        <recommendedName>
            <fullName evidence="19">NAD(P)H-hydrate epimerase</fullName>
            <ecNumber evidence="19">5.1.99.6</ecNumber>
        </recommendedName>
    </domain>
</protein>
<evidence type="ECO:0000256" key="19">
    <source>
        <dbReference type="PIRNR" id="PIRNR017184"/>
    </source>
</evidence>
<evidence type="ECO:0000256" key="7">
    <source>
        <dbReference type="ARBA" id="ARBA00022840"/>
    </source>
</evidence>
<feature type="binding site" evidence="18">
    <location>
        <begin position="78"/>
        <end position="82"/>
    </location>
    <ligand>
        <name>(6S)-NADPHX</name>
        <dbReference type="ChEBI" id="CHEBI:64076"/>
    </ligand>
</feature>
<comment type="cofactor">
    <cofactor evidence="18 19">
        <name>K(+)</name>
        <dbReference type="ChEBI" id="CHEBI:29103"/>
    </cofactor>
    <text evidence="18 19">Binds 1 potassium ion per subunit.</text>
</comment>
<dbReference type="HAMAP" id="MF_01966">
    <property type="entry name" value="NADHX_epimerase"/>
    <property type="match status" value="1"/>
</dbReference>
<dbReference type="InterPro" id="IPR036652">
    <property type="entry name" value="YjeF_N_dom_sf"/>
</dbReference>
<comment type="function">
    <text evidence="14 19">Bifunctional enzyme that catalyzes the epimerization of the S- and R-forms of NAD(P)HX and the dehydration of the S-form of NAD(P)HX at the expense of ADP, which is converted to AMP. This allows the repair of both epimers of NAD(P)HX, a damaged form of NAD(P)H that is a result of enzymatic or heat-dependent hydration.</text>
</comment>
<comment type="catalytic activity">
    <reaction evidence="1 18 19">
        <text>(6R)-NADHX = (6S)-NADHX</text>
        <dbReference type="Rhea" id="RHEA:32215"/>
        <dbReference type="ChEBI" id="CHEBI:64074"/>
        <dbReference type="ChEBI" id="CHEBI:64075"/>
        <dbReference type="EC" id="5.1.99.6"/>
    </reaction>
</comment>
<feature type="binding site" evidence="18">
    <location>
        <position position="140"/>
    </location>
    <ligand>
        <name>K(+)</name>
        <dbReference type="ChEBI" id="CHEBI:29103"/>
    </ligand>
</feature>
<keyword evidence="24" id="KW-1185">Reference proteome</keyword>
<dbReference type="PANTHER" id="PTHR12592:SF0">
    <property type="entry name" value="ATP-DEPENDENT (S)-NAD(P)H-HYDRATE DEHYDRATASE"/>
    <property type="match status" value="1"/>
</dbReference>
<evidence type="ECO:0000256" key="20">
    <source>
        <dbReference type="SAM" id="MobiDB-lite"/>
    </source>
</evidence>
<comment type="caution">
    <text evidence="23">The sequence shown here is derived from an EMBL/GenBank/DDBJ whole genome shotgun (WGS) entry which is preliminary data.</text>
</comment>
<dbReference type="CDD" id="cd01171">
    <property type="entry name" value="YXKO-related"/>
    <property type="match status" value="1"/>
</dbReference>
<reference evidence="24" key="1">
    <citation type="submission" date="2023-07" db="EMBL/GenBank/DDBJ databases">
        <title>Conexibacter stalactiti sp. nov., isolated from stalactites in a lava cave and emended description of the genus Conexibacter.</title>
        <authorList>
            <person name="Lee S.D."/>
        </authorList>
    </citation>
    <scope>NUCLEOTIDE SEQUENCE [LARGE SCALE GENOMIC DNA]</scope>
    <source>
        <strain evidence="24">KCTC 39840</strain>
    </source>
</reference>
<keyword evidence="11 18" id="KW-0413">Isomerase</keyword>
<keyword evidence="13" id="KW-0511">Multifunctional enzyme</keyword>
<dbReference type="SUPFAM" id="SSF53613">
    <property type="entry name" value="Ribokinase-like"/>
    <property type="match status" value="1"/>
</dbReference>
<evidence type="ECO:0000256" key="2">
    <source>
        <dbReference type="ARBA" id="ARBA00000909"/>
    </source>
</evidence>
<reference evidence="23 24" key="2">
    <citation type="submission" date="2023-10" db="EMBL/GenBank/DDBJ databases">
        <authorList>
            <person name="Han X.F."/>
        </authorList>
    </citation>
    <scope>NUCLEOTIDE SEQUENCE [LARGE SCALE GENOMIC DNA]</scope>
    <source>
        <strain evidence="23 24">KCTC 39840</strain>
    </source>
</reference>
<dbReference type="PROSITE" id="PS51383">
    <property type="entry name" value="YJEF_C_3"/>
    <property type="match status" value="1"/>
</dbReference>
<feature type="binding site" evidence="17">
    <location>
        <begin position="435"/>
        <end position="439"/>
    </location>
    <ligand>
        <name>AMP</name>
        <dbReference type="ChEBI" id="CHEBI:456215"/>
    </ligand>
</feature>
<evidence type="ECO:0000256" key="18">
    <source>
        <dbReference type="HAMAP-Rule" id="MF_01966"/>
    </source>
</evidence>
<evidence type="ECO:0000256" key="13">
    <source>
        <dbReference type="ARBA" id="ARBA00023268"/>
    </source>
</evidence>
<feature type="binding site" evidence="18">
    <location>
        <position position="79"/>
    </location>
    <ligand>
        <name>K(+)</name>
        <dbReference type="ChEBI" id="CHEBI:29103"/>
    </ligand>
</feature>
<dbReference type="SUPFAM" id="SSF64153">
    <property type="entry name" value="YjeF N-terminal domain-like"/>
    <property type="match status" value="1"/>
</dbReference>
<evidence type="ECO:0000256" key="4">
    <source>
        <dbReference type="ARBA" id="ARBA00009524"/>
    </source>
</evidence>
<feature type="domain" description="YjeF C-terminal" evidence="21">
    <location>
        <begin position="242"/>
        <end position="524"/>
    </location>
</feature>
<keyword evidence="9 18" id="KW-0630">Potassium</keyword>
<dbReference type="NCBIfam" id="TIGR00197">
    <property type="entry name" value="yjeF_nterm"/>
    <property type="match status" value="1"/>
</dbReference>
<keyword evidence="12 17" id="KW-0456">Lyase</keyword>
<evidence type="ECO:0000256" key="14">
    <source>
        <dbReference type="ARBA" id="ARBA00025153"/>
    </source>
</evidence>
<dbReference type="PROSITE" id="PS01050">
    <property type="entry name" value="YJEF_C_2"/>
    <property type="match status" value="1"/>
</dbReference>
<keyword evidence="10 17" id="KW-0520">NAD</keyword>
<feature type="binding site" evidence="17">
    <location>
        <position position="398"/>
    </location>
    <ligand>
        <name>(6S)-NADPHX</name>
        <dbReference type="ChEBI" id="CHEBI:64076"/>
    </ligand>
</feature>
<feature type="binding site" evidence="17">
    <location>
        <position position="347"/>
    </location>
    <ligand>
        <name>(6S)-NADPHX</name>
        <dbReference type="ChEBI" id="CHEBI:64076"/>
    </ligand>
</feature>
<dbReference type="InterPro" id="IPR004443">
    <property type="entry name" value="YjeF_N_dom"/>
</dbReference>
<dbReference type="Pfam" id="PF03853">
    <property type="entry name" value="YjeF_N"/>
    <property type="match status" value="1"/>
</dbReference>
<feature type="domain" description="YjeF N-terminal" evidence="22">
    <location>
        <begin position="31"/>
        <end position="233"/>
    </location>
</feature>
<comment type="catalytic activity">
    <reaction evidence="15 17 19">
        <text>(6S)-NADHX + ADP = AMP + phosphate + NADH + H(+)</text>
        <dbReference type="Rhea" id="RHEA:32223"/>
        <dbReference type="ChEBI" id="CHEBI:15378"/>
        <dbReference type="ChEBI" id="CHEBI:43474"/>
        <dbReference type="ChEBI" id="CHEBI:57945"/>
        <dbReference type="ChEBI" id="CHEBI:64074"/>
        <dbReference type="ChEBI" id="CHEBI:456215"/>
        <dbReference type="ChEBI" id="CHEBI:456216"/>
        <dbReference type="EC" id="4.2.1.136"/>
    </reaction>
</comment>